<accession>F4PHS2</accession>
<dbReference type="AlphaFoldDB" id="F4PHS2"/>
<evidence type="ECO:0000256" key="1">
    <source>
        <dbReference type="SAM" id="SignalP"/>
    </source>
</evidence>
<reference evidence="3" key="1">
    <citation type="journal article" date="2011" name="Genome Res.">
        <title>Phylogeny-wide analysis of social amoeba genomes highlights ancient origins for complex intercellular communication.</title>
        <authorList>
            <person name="Heidel A.J."/>
            <person name="Lawal H.M."/>
            <person name="Felder M."/>
            <person name="Schilde C."/>
            <person name="Helps N.R."/>
            <person name="Tunggal B."/>
            <person name="Rivero F."/>
            <person name="John U."/>
            <person name="Schleicher M."/>
            <person name="Eichinger L."/>
            <person name="Platzer M."/>
            <person name="Noegel A.A."/>
            <person name="Schaap P."/>
            <person name="Gloeckner G."/>
        </authorList>
    </citation>
    <scope>NUCLEOTIDE SEQUENCE [LARGE SCALE GENOMIC DNA]</scope>
    <source>
        <strain evidence="3">SH3</strain>
    </source>
</reference>
<dbReference type="GeneID" id="14876801"/>
<sequence length="61" mass="6855">MIKYPLIILLSTFLILVVLFQEGGLCLASPTQTLDCQSCLLNAQLRYGQYLLPCEEFCTPD</sequence>
<keyword evidence="3" id="KW-1185">Reference proteome</keyword>
<dbReference type="KEGG" id="dfa:DFA_03504"/>
<keyword evidence="1" id="KW-0732">Signal</keyword>
<organism evidence="2 3">
    <name type="scientific">Cavenderia fasciculata</name>
    <name type="common">Slime mold</name>
    <name type="synonym">Dictyostelium fasciculatum</name>
    <dbReference type="NCBI Taxonomy" id="261658"/>
    <lineage>
        <taxon>Eukaryota</taxon>
        <taxon>Amoebozoa</taxon>
        <taxon>Evosea</taxon>
        <taxon>Eumycetozoa</taxon>
        <taxon>Dictyostelia</taxon>
        <taxon>Acytosteliales</taxon>
        <taxon>Cavenderiaceae</taxon>
        <taxon>Cavenderia</taxon>
    </lineage>
</organism>
<dbReference type="Proteomes" id="UP000007797">
    <property type="component" value="Unassembled WGS sequence"/>
</dbReference>
<evidence type="ECO:0000313" key="2">
    <source>
        <dbReference type="EMBL" id="EGG25256.1"/>
    </source>
</evidence>
<name>F4PHS2_CACFS</name>
<feature type="chain" id="PRO_5003315246" evidence="1">
    <location>
        <begin position="29"/>
        <end position="61"/>
    </location>
</feature>
<feature type="signal peptide" evidence="1">
    <location>
        <begin position="1"/>
        <end position="28"/>
    </location>
</feature>
<gene>
    <name evidence="2" type="ORF">DFA_03504</name>
</gene>
<dbReference type="EMBL" id="GL883006">
    <property type="protein sequence ID" value="EGG25256.1"/>
    <property type="molecule type" value="Genomic_DNA"/>
</dbReference>
<proteinExistence type="predicted"/>
<protein>
    <submittedName>
        <fullName evidence="2">Uncharacterized protein</fullName>
    </submittedName>
</protein>
<dbReference type="RefSeq" id="XP_004363107.1">
    <property type="nucleotide sequence ID" value="XM_004363050.1"/>
</dbReference>
<evidence type="ECO:0000313" key="3">
    <source>
        <dbReference type="Proteomes" id="UP000007797"/>
    </source>
</evidence>